<sequence length="247" mass="27783">MIVLPKEKTEAKVCNPKFAVFYGKPKAGKSCLMAALENNLIIDLENGYQALSALVIQARSVKDFGDIVTAIKEEISRTGKKPYKYITIDNATRLEEICMGYAIQLYKSTNQGKNYQGTDIRTLPNGSGYMWLRMAVKKVIDLFRDLSDHLILIAHTRDKQINVEGQEMSEMTLDLTGRLGDIICGEADAIGYVYRKKNETIISFEGGSNIVREARAPHLRGKNIVVAESDENNNITFHMDRIFLPEE</sequence>
<name>A0A7M1RSA7_9CAUD</name>
<dbReference type="RefSeq" id="YP_010112114.1">
    <property type="nucleotide sequence ID" value="NC_055888.1"/>
</dbReference>
<organism evidence="1 2">
    <name type="scientific">uncultured phage cr52_1</name>
    <dbReference type="NCBI Taxonomy" id="2772079"/>
    <lineage>
        <taxon>Viruses</taxon>
        <taxon>Duplodnaviria</taxon>
        <taxon>Heunggongvirae</taxon>
        <taxon>Uroviricota</taxon>
        <taxon>Caudoviricetes</taxon>
        <taxon>Crassvirales</taxon>
        <taxon>Suoliviridae</taxon>
        <taxon>Loutivirinae</taxon>
        <taxon>Buchavirus</taxon>
        <taxon>Buchavirus copri</taxon>
    </lineage>
</organism>
<dbReference type="GeneID" id="65130575"/>
<dbReference type="KEGG" id="vg:65130575"/>
<evidence type="ECO:0000313" key="1">
    <source>
        <dbReference type="EMBL" id="QOR56662.1"/>
    </source>
</evidence>
<reference evidence="1 2" key="1">
    <citation type="submission" date="2020-07" db="EMBL/GenBank/DDBJ databases">
        <title>Taxonomic proposal: Crassvirales, a new order of highly abundant and diverse bacterial viruses.</title>
        <authorList>
            <person name="Shkoporov A.N."/>
            <person name="Stockdale S.R."/>
            <person name="Guerin E."/>
            <person name="Ross R.P."/>
            <person name="Hill C."/>
        </authorList>
    </citation>
    <scope>NUCLEOTIDE SEQUENCE [LARGE SCALE GENOMIC DNA]</scope>
</reference>
<accession>A0A7M1RSA7</accession>
<keyword evidence="1" id="KW-0282">Flagellum</keyword>
<evidence type="ECO:0000313" key="2">
    <source>
        <dbReference type="Proteomes" id="UP000594150"/>
    </source>
</evidence>
<keyword evidence="1" id="KW-0969">Cilium</keyword>
<keyword evidence="1" id="KW-0966">Cell projection</keyword>
<dbReference type="Proteomes" id="UP000594150">
    <property type="component" value="Segment"/>
</dbReference>
<dbReference type="EMBL" id="MT774395">
    <property type="protein sequence ID" value="QOR56662.1"/>
    <property type="molecule type" value="Genomic_DNA"/>
</dbReference>
<protein>
    <submittedName>
        <fullName evidence="1">Flagella-related protein H</fullName>
    </submittedName>
</protein>
<proteinExistence type="predicted"/>
<keyword evidence="2" id="KW-1185">Reference proteome</keyword>
<dbReference type="Pfam" id="PF13479">
    <property type="entry name" value="AAA_24"/>
    <property type="match status" value="1"/>
</dbReference>